<proteinExistence type="predicted"/>
<evidence type="ECO:0000313" key="2">
    <source>
        <dbReference type="Proteomes" id="UP000198742"/>
    </source>
</evidence>
<protein>
    <submittedName>
        <fullName evidence="1">Uncharacterized protein</fullName>
    </submittedName>
</protein>
<name>A0A1H4MU95_9ACTN</name>
<dbReference type="Proteomes" id="UP000198742">
    <property type="component" value="Unassembled WGS sequence"/>
</dbReference>
<keyword evidence="2" id="KW-1185">Reference proteome</keyword>
<dbReference type="AlphaFoldDB" id="A0A1H4MU95"/>
<gene>
    <name evidence="1" type="ORF">SAMN04489844_1215</name>
</gene>
<accession>A0A1H4MU95</accession>
<dbReference type="EMBL" id="FNRT01000002">
    <property type="protein sequence ID" value="SEB86387.1"/>
    <property type="molecule type" value="Genomic_DNA"/>
</dbReference>
<organism evidence="1 2">
    <name type="scientific">Nocardioides exalbidus</name>
    <dbReference type="NCBI Taxonomy" id="402596"/>
    <lineage>
        <taxon>Bacteria</taxon>
        <taxon>Bacillati</taxon>
        <taxon>Actinomycetota</taxon>
        <taxon>Actinomycetes</taxon>
        <taxon>Propionibacteriales</taxon>
        <taxon>Nocardioidaceae</taxon>
        <taxon>Nocardioides</taxon>
    </lineage>
</organism>
<evidence type="ECO:0000313" key="1">
    <source>
        <dbReference type="EMBL" id="SEB86387.1"/>
    </source>
</evidence>
<dbReference type="RefSeq" id="WP_090968311.1">
    <property type="nucleotide sequence ID" value="NZ_FNRT01000002.1"/>
</dbReference>
<sequence length="188" mass="20797">MSTQVPIWRRANDTIESVRKVVGPLAGLVTDIWKIVTVAAIIALAMTGAAVKWVPGVAAGACPIGGKVARVVGVEDNLAPLVPFFCEVPDPDERAVEATKSRRGELIVGIRGWLPYGKARVRLFDPDKNPVKLKKWARTLRLDSTGGFVSKKPLWRPRADDPSGEYTVVFMIRDTHRHRVYSTRKVLF</sequence>
<reference evidence="2" key="1">
    <citation type="submission" date="2016-10" db="EMBL/GenBank/DDBJ databases">
        <authorList>
            <person name="Varghese N."/>
            <person name="Submissions S."/>
        </authorList>
    </citation>
    <scope>NUCLEOTIDE SEQUENCE [LARGE SCALE GENOMIC DNA]</scope>
    <source>
        <strain evidence="2">DSM 22017</strain>
    </source>
</reference>